<feature type="compositionally biased region" description="Polar residues" evidence="5">
    <location>
        <begin position="275"/>
        <end position="287"/>
    </location>
</feature>
<proteinExistence type="predicted"/>
<dbReference type="OrthoDB" id="7442607at2759"/>
<dbReference type="RefSeq" id="XP_014145756.1">
    <property type="nucleotide sequence ID" value="XM_014290281.1"/>
</dbReference>
<feature type="region of interest" description="Disordered" evidence="5">
    <location>
        <begin position="138"/>
        <end position="165"/>
    </location>
</feature>
<dbReference type="InterPro" id="IPR036960">
    <property type="entry name" value="T-box_sf"/>
</dbReference>
<dbReference type="SUPFAM" id="SSF49417">
    <property type="entry name" value="p53-like transcription factors"/>
    <property type="match status" value="1"/>
</dbReference>
<dbReference type="EMBL" id="KQ247999">
    <property type="protein sequence ID" value="KNC71854.1"/>
    <property type="molecule type" value="Genomic_DNA"/>
</dbReference>
<accession>A0A0L0F5G7</accession>
<dbReference type="GeneID" id="25916103"/>
<dbReference type="GO" id="GO:0001708">
    <property type="term" value="P:cell fate specification"/>
    <property type="evidence" value="ECO:0007669"/>
    <property type="project" value="TreeGrafter"/>
</dbReference>
<feature type="compositionally biased region" description="Low complexity" evidence="5">
    <location>
        <begin position="205"/>
        <end position="214"/>
    </location>
</feature>
<protein>
    <recommendedName>
        <fullName evidence="6">T-box domain-containing protein</fullName>
    </recommendedName>
</protein>
<dbReference type="STRING" id="667725.A0A0L0F5G7"/>
<name>A0A0L0F5G7_9EUKA</name>
<dbReference type="GO" id="GO:0000978">
    <property type="term" value="F:RNA polymerase II cis-regulatory region sequence-specific DNA binding"/>
    <property type="evidence" value="ECO:0007669"/>
    <property type="project" value="InterPro"/>
</dbReference>
<keyword evidence="3" id="KW-0804">Transcription</keyword>
<evidence type="ECO:0000256" key="1">
    <source>
        <dbReference type="ARBA" id="ARBA00023015"/>
    </source>
</evidence>
<dbReference type="eggNOG" id="KOG3585">
    <property type="taxonomic scope" value="Eukaryota"/>
</dbReference>
<feature type="compositionally biased region" description="Polar residues" evidence="5">
    <location>
        <begin position="138"/>
        <end position="163"/>
    </location>
</feature>
<dbReference type="PANTHER" id="PTHR11267">
    <property type="entry name" value="T-BOX PROTEIN-RELATED"/>
    <property type="match status" value="1"/>
</dbReference>
<dbReference type="PROSITE" id="PS50252">
    <property type="entry name" value="TBOX_3"/>
    <property type="match status" value="1"/>
</dbReference>
<feature type="region of interest" description="Disordered" evidence="5">
    <location>
        <begin position="275"/>
        <end position="296"/>
    </location>
</feature>
<evidence type="ECO:0000256" key="3">
    <source>
        <dbReference type="ARBA" id="ARBA00023163"/>
    </source>
</evidence>
<feature type="region of interest" description="Disordered" evidence="5">
    <location>
        <begin position="112"/>
        <end position="131"/>
    </location>
</feature>
<keyword evidence="1" id="KW-0805">Transcription regulation</keyword>
<dbReference type="AlphaFoldDB" id="A0A0L0F5G7"/>
<evidence type="ECO:0000313" key="8">
    <source>
        <dbReference type="Proteomes" id="UP000054560"/>
    </source>
</evidence>
<evidence type="ECO:0000256" key="5">
    <source>
        <dbReference type="SAM" id="MobiDB-lite"/>
    </source>
</evidence>
<evidence type="ECO:0000256" key="4">
    <source>
        <dbReference type="ARBA" id="ARBA00023242"/>
    </source>
</evidence>
<dbReference type="InterPro" id="IPR008967">
    <property type="entry name" value="p53-like_TF_DNA-bd_sf"/>
</dbReference>
<evidence type="ECO:0000313" key="7">
    <source>
        <dbReference type="EMBL" id="KNC71854.1"/>
    </source>
</evidence>
<feature type="region of interest" description="Disordered" evidence="5">
    <location>
        <begin position="182"/>
        <end position="240"/>
    </location>
</feature>
<dbReference type="GO" id="GO:0000785">
    <property type="term" value="C:chromatin"/>
    <property type="evidence" value="ECO:0007669"/>
    <property type="project" value="TreeGrafter"/>
</dbReference>
<dbReference type="Proteomes" id="UP000054560">
    <property type="component" value="Unassembled WGS sequence"/>
</dbReference>
<evidence type="ECO:0000259" key="6">
    <source>
        <dbReference type="PROSITE" id="PS50252"/>
    </source>
</evidence>
<evidence type="ECO:0000256" key="2">
    <source>
        <dbReference type="ARBA" id="ARBA00023125"/>
    </source>
</evidence>
<dbReference type="GO" id="GO:0045893">
    <property type="term" value="P:positive regulation of DNA-templated transcription"/>
    <property type="evidence" value="ECO:0007669"/>
    <property type="project" value="InterPro"/>
</dbReference>
<feature type="domain" description="T-box" evidence="6">
    <location>
        <begin position="12"/>
        <end position="117"/>
    </location>
</feature>
<dbReference type="GO" id="GO:0000981">
    <property type="term" value="F:DNA-binding transcription factor activity, RNA polymerase II-specific"/>
    <property type="evidence" value="ECO:0007669"/>
    <property type="project" value="TreeGrafter"/>
</dbReference>
<dbReference type="InterPro" id="IPR046360">
    <property type="entry name" value="T-box_DNA-bd"/>
</dbReference>
<keyword evidence="2" id="KW-0238">DNA-binding</keyword>
<dbReference type="Pfam" id="PF00907">
    <property type="entry name" value="T-box"/>
    <property type="match status" value="1"/>
</dbReference>
<dbReference type="InterPro" id="IPR001699">
    <property type="entry name" value="TF_T-box"/>
</dbReference>
<dbReference type="Gene3D" id="2.60.40.820">
    <property type="entry name" value="Transcription factor, T-box"/>
    <property type="match status" value="1"/>
</dbReference>
<keyword evidence="8" id="KW-1185">Reference proteome</keyword>
<organism evidence="7 8">
    <name type="scientific">Sphaeroforma arctica JP610</name>
    <dbReference type="NCBI Taxonomy" id="667725"/>
    <lineage>
        <taxon>Eukaryota</taxon>
        <taxon>Ichthyosporea</taxon>
        <taxon>Ichthyophonida</taxon>
        <taxon>Sphaeroforma</taxon>
    </lineage>
</organism>
<feature type="compositionally biased region" description="Low complexity" evidence="5">
    <location>
        <begin position="224"/>
        <end position="238"/>
    </location>
</feature>
<dbReference type="PRINTS" id="PR00937">
    <property type="entry name" value="TBOX"/>
</dbReference>
<dbReference type="PANTHER" id="PTHR11267:SF181">
    <property type="entry name" value="OPTOMOTOR-BLIND PROTEIN"/>
    <property type="match status" value="1"/>
</dbReference>
<feature type="compositionally biased region" description="Polar residues" evidence="5">
    <location>
        <begin position="186"/>
        <end position="195"/>
    </location>
</feature>
<dbReference type="GO" id="GO:0005634">
    <property type="term" value="C:nucleus"/>
    <property type="evidence" value="ECO:0007669"/>
    <property type="project" value="InterPro"/>
</dbReference>
<reference evidence="7 8" key="1">
    <citation type="submission" date="2011-02" db="EMBL/GenBank/DDBJ databases">
        <title>The Genome Sequence of Sphaeroforma arctica JP610.</title>
        <authorList>
            <consortium name="The Broad Institute Genome Sequencing Platform"/>
            <person name="Russ C."/>
            <person name="Cuomo C."/>
            <person name="Young S.K."/>
            <person name="Zeng Q."/>
            <person name="Gargeya S."/>
            <person name="Alvarado L."/>
            <person name="Berlin A."/>
            <person name="Chapman S.B."/>
            <person name="Chen Z."/>
            <person name="Freedman E."/>
            <person name="Gellesch M."/>
            <person name="Goldberg J."/>
            <person name="Griggs A."/>
            <person name="Gujja S."/>
            <person name="Heilman E."/>
            <person name="Heiman D."/>
            <person name="Howarth C."/>
            <person name="Mehta T."/>
            <person name="Neiman D."/>
            <person name="Pearson M."/>
            <person name="Roberts A."/>
            <person name="Saif S."/>
            <person name="Shea T."/>
            <person name="Shenoy N."/>
            <person name="Sisk P."/>
            <person name="Stolte C."/>
            <person name="Sykes S."/>
            <person name="White J."/>
            <person name="Yandava C."/>
            <person name="Burger G."/>
            <person name="Gray M.W."/>
            <person name="Holland P.W.H."/>
            <person name="King N."/>
            <person name="Lang F.B.F."/>
            <person name="Roger A.J."/>
            <person name="Ruiz-Trillo I."/>
            <person name="Haas B."/>
            <person name="Nusbaum C."/>
            <person name="Birren B."/>
        </authorList>
    </citation>
    <scope>NUCLEOTIDE SEQUENCE [LARGE SCALE GENOMIC DNA]</scope>
    <source>
        <strain evidence="7 8">JP610</strain>
    </source>
</reference>
<sequence length="335" mass="37329">MTVPPLSGANVEVYNHPWITASGKKLMEDPISFDKLRLTNDPKNKTHVLLVPFRKYIPTVYVAPVAVGGGSGEMRMDGDVNFFRIEMAEFISSSAYHNPRMAALKIETNPMAKSQRNLRKNQKLQQQRAQQLIGSGSQLELGSSNSSPASRPHLNLQQQNQYARRSASAINGIMNYNDRNIRLHRSSSTPNSAGDPSQRSRYRSKSPSSLSRQPKSPPYHFQGTDSTSTPQTTPPINSMAPTPMFTPAQVQRYSFPANVLDSSKDSTYRTTQRLDSITDESSAQQMPVTPMKRGDTSTYTAYASGRRSNYAGLTPSNLSFKYKEENDIIPLQIFQ</sequence>
<keyword evidence="4" id="KW-0539">Nucleus</keyword>
<gene>
    <name evidence="7" type="ORF">SARC_15599</name>
</gene>